<accession>A0A1Q9DSX3</accession>
<feature type="compositionally biased region" description="Low complexity" evidence="1">
    <location>
        <begin position="250"/>
        <end position="278"/>
    </location>
</feature>
<name>A0A1Q9DSX3_SYMMI</name>
<gene>
    <name evidence="2" type="ORF">AK812_SmicGene19291</name>
</gene>
<organism evidence="2 3">
    <name type="scientific">Symbiodinium microadriaticum</name>
    <name type="common">Dinoflagellate</name>
    <name type="synonym">Zooxanthella microadriatica</name>
    <dbReference type="NCBI Taxonomy" id="2951"/>
    <lineage>
        <taxon>Eukaryota</taxon>
        <taxon>Sar</taxon>
        <taxon>Alveolata</taxon>
        <taxon>Dinophyceae</taxon>
        <taxon>Suessiales</taxon>
        <taxon>Symbiodiniaceae</taxon>
        <taxon>Symbiodinium</taxon>
    </lineage>
</organism>
<keyword evidence="3" id="KW-1185">Reference proteome</keyword>
<evidence type="ECO:0000256" key="1">
    <source>
        <dbReference type="SAM" id="MobiDB-lite"/>
    </source>
</evidence>
<dbReference type="Proteomes" id="UP000186817">
    <property type="component" value="Unassembled WGS sequence"/>
</dbReference>
<evidence type="ECO:0000313" key="3">
    <source>
        <dbReference type="Proteomes" id="UP000186817"/>
    </source>
</evidence>
<proteinExistence type="predicted"/>
<feature type="region of interest" description="Disordered" evidence="1">
    <location>
        <begin position="250"/>
        <end position="313"/>
    </location>
</feature>
<evidence type="ECO:0000313" key="2">
    <source>
        <dbReference type="EMBL" id="OLP98269.1"/>
    </source>
</evidence>
<dbReference type="OrthoDB" id="434103at2759"/>
<sequence>MPRTVFQTYIHDDNPGPREICAQFLPDFERTFCNDGVLLTTMSLHAGTFGSDICTNRKQPAHSADVLRYIYHYNNHGGLYMDIKFALRVKFDRLLQLIAQDWDSVHNEESEQRGLGPNPQAACLVSICSWLSAKSKIMFSMASSTPRCLLKEDMGKFSWNVSATYGPIYLLQEYFDTGLSDRGELANDGHYFVTKKQVCVAYNRCWNWHKSFKGGSGATGWQPTRRSGDLQRILQPSRHPLSADARLHSLSHTSHPSAPASSLPNISSQTSASTSSETPAVPDDSTTTPTFMSQSAATPHTTSAPNPVERPAAPIEKTISMADVKYRGLVDIQICQSDHMFEWVHALATILIINEKAVIGGLTASEQLKLWQNRIKILTDPPSSLASILKAETDTGTALADTMTLTARPIVGPDGLLTIGLGQGDSYRESPPLITGFFGWLVP</sequence>
<feature type="compositionally biased region" description="Polar residues" evidence="1">
    <location>
        <begin position="284"/>
        <end position="305"/>
    </location>
</feature>
<comment type="caution">
    <text evidence="2">The sequence shown here is derived from an EMBL/GenBank/DDBJ whole genome shotgun (WGS) entry which is preliminary data.</text>
</comment>
<dbReference type="EMBL" id="LSRX01000403">
    <property type="protein sequence ID" value="OLP98269.1"/>
    <property type="molecule type" value="Genomic_DNA"/>
</dbReference>
<dbReference type="AlphaFoldDB" id="A0A1Q9DSX3"/>
<reference evidence="2 3" key="1">
    <citation type="submission" date="2016-02" db="EMBL/GenBank/DDBJ databases">
        <title>Genome analysis of coral dinoflagellate symbionts highlights evolutionary adaptations to a symbiotic lifestyle.</title>
        <authorList>
            <person name="Aranda M."/>
            <person name="Li Y."/>
            <person name="Liew Y.J."/>
            <person name="Baumgarten S."/>
            <person name="Simakov O."/>
            <person name="Wilson M."/>
            <person name="Piel J."/>
            <person name="Ashoor H."/>
            <person name="Bougouffa S."/>
            <person name="Bajic V.B."/>
            <person name="Ryu T."/>
            <person name="Ravasi T."/>
            <person name="Bayer T."/>
            <person name="Micklem G."/>
            <person name="Kim H."/>
            <person name="Bhak J."/>
            <person name="Lajeunesse T.C."/>
            <person name="Voolstra C.R."/>
        </authorList>
    </citation>
    <scope>NUCLEOTIDE SEQUENCE [LARGE SCALE GENOMIC DNA]</scope>
    <source>
        <strain evidence="2 3">CCMP2467</strain>
    </source>
</reference>
<protein>
    <submittedName>
        <fullName evidence="2">Uncharacterized protein</fullName>
    </submittedName>
</protein>